<evidence type="ECO:0000313" key="5">
    <source>
        <dbReference type="Proteomes" id="UP000052943"/>
    </source>
</evidence>
<gene>
    <name evidence="4" type="ORF">AM587_10017781</name>
</gene>
<feature type="region of interest" description="Disordered" evidence="2">
    <location>
        <begin position="1902"/>
        <end position="1925"/>
    </location>
</feature>
<dbReference type="SMART" id="SM00915">
    <property type="entry name" value="Jacalin"/>
    <property type="match status" value="1"/>
</dbReference>
<feature type="compositionally biased region" description="Acidic residues" evidence="2">
    <location>
        <begin position="2111"/>
        <end position="2121"/>
    </location>
</feature>
<feature type="compositionally biased region" description="Low complexity" evidence="2">
    <location>
        <begin position="2073"/>
        <end position="2083"/>
    </location>
</feature>
<feature type="compositionally biased region" description="Basic and acidic residues" evidence="2">
    <location>
        <begin position="2089"/>
        <end position="2100"/>
    </location>
</feature>
<dbReference type="PROSITE" id="PS51752">
    <property type="entry name" value="JACALIN_LECTIN"/>
    <property type="match status" value="1"/>
</dbReference>
<dbReference type="InterPro" id="IPR036404">
    <property type="entry name" value="Jacalin-like_lectin_dom_sf"/>
</dbReference>
<reference evidence="4 5" key="1">
    <citation type="submission" date="2015-11" db="EMBL/GenBank/DDBJ databases">
        <title>Genomes and virulence difference between two physiological races of Phytophthora nicotianae.</title>
        <authorList>
            <person name="Liu H."/>
            <person name="Ma X."/>
            <person name="Yu H."/>
            <person name="Fang D."/>
            <person name="Li Y."/>
            <person name="Wang X."/>
            <person name="Wang W."/>
            <person name="Dong Y."/>
            <person name="Xiao B."/>
        </authorList>
    </citation>
    <scope>NUCLEOTIDE SEQUENCE [LARGE SCALE GENOMIC DNA]</scope>
    <source>
        <strain evidence="5">race 0</strain>
    </source>
</reference>
<dbReference type="SUPFAM" id="SSF51101">
    <property type="entry name" value="Mannose-binding lectins"/>
    <property type="match status" value="1"/>
</dbReference>
<keyword evidence="1" id="KW-0175">Coiled coil</keyword>
<dbReference type="Proteomes" id="UP000052943">
    <property type="component" value="Unassembled WGS sequence"/>
</dbReference>
<organism evidence="4 5">
    <name type="scientific">Phytophthora nicotianae</name>
    <name type="common">Potato buckeye rot agent</name>
    <name type="synonym">Phytophthora parasitica</name>
    <dbReference type="NCBI Taxonomy" id="4792"/>
    <lineage>
        <taxon>Eukaryota</taxon>
        <taxon>Sar</taxon>
        <taxon>Stramenopiles</taxon>
        <taxon>Oomycota</taxon>
        <taxon>Peronosporomycetes</taxon>
        <taxon>Peronosporales</taxon>
        <taxon>Peronosporaceae</taxon>
        <taxon>Phytophthora</taxon>
    </lineage>
</organism>
<evidence type="ECO:0000259" key="3">
    <source>
        <dbReference type="PROSITE" id="PS51752"/>
    </source>
</evidence>
<feature type="compositionally biased region" description="Polar residues" evidence="2">
    <location>
        <begin position="811"/>
        <end position="825"/>
    </location>
</feature>
<evidence type="ECO:0000313" key="4">
    <source>
        <dbReference type="EMBL" id="KUF77244.1"/>
    </source>
</evidence>
<proteinExistence type="predicted"/>
<protein>
    <recommendedName>
        <fullName evidence="3">Jacalin-type lectin domain-containing protein</fullName>
    </recommendedName>
</protein>
<name>A0A0W8BZG5_PHYNI</name>
<feature type="region of interest" description="Disordered" evidence="2">
    <location>
        <begin position="2072"/>
        <end position="2141"/>
    </location>
</feature>
<feature type="compositionally biased region" description="Acidic residues" evidence="2">
    <location>
        <begin position="264"/>
        <end position="275"/>
    </location>
</feature>
<feature type="region of interest" description="Disordered" evidence="2">
    <location>
        <begin position="1"/>
        <end position="24"/>
    </location>
</feature>
<evidence type="ECO:0000256" key="2">
    <source>
        <dbReference type="SAM" id="MobiDB-lite"/>
    </source>
</evidence>
<feature type="compositionally biased region" description="Basic and acidic residues" evidence="2">
    <location>
        <begin position="102"/>
        <end position="111"/>
    </location>
</feature>
<dbReference type="EMBL" id="LNFO01005619">
    <property type="protein sequence ID" value="KUF77244.1"/>
    <property type="molecule type" value="Genomic_DNA"/>
</dbReference>
<feature type="region of interest" description="Disordered" evidence="2">
    <location>
        <begin position="1878"/>
        <end position="1897"/>
    </location>
</feature>
<evidence type="ECO:0000256" key="1">
    <source>
        <dbReference type="SAM" id="Coils"/>
    </source>
</evidence>
<feature type="compositionally biased region" description="Basic residues" evidence="2">
    <location>
        <begin position="2035"/>
        <end position="2046"/>
    </location>
</feature>
<dbReference type="InterPro" id="IPR001229">
    <property type="entry name" value="Jacalin-like_lectin_dom"/>
</dbReference>
<feature type="coiled-coil region" evidence="1">
    <location>
        <begin position="424"/>
        <end position="451"/>
    </location>
</feature>
<feature type="domain" description="Jacalin-type lectin" evidence="3">
    <location>
        <begin position="1366"/>
        <end position="1510"/>
    </location>
</feature>
<feature type="compositionally biased region" description="Polar residues" evidence="2">
    <location>
        <begin position="2101"/>
        <end position="2110"/>
    </location>
</feature>
<feature type="region of interest" description="Disordered" evidence="2">
    <location>
        <begin position="229"/>
        <end position="276"/>
    </location>
</feature>
<dbReference type="Pfam" id="PF01419">
    <property type="entry name" value="Jacalin"/>
    <property type="match status" value="1"/>
</dbReference>
<feature type="region of interest" description="Disordered" evidence="2">
    <location>
        <begin position="1995"/>
        <end position="2049"/>
    </location>
</feature>
<feature type="region of interest" description="Disordered" evidence="2">
    <location>
        <begin position="87"/>
        <end position="112"/>
    </location>
</feature>
<feature type="compositionally biased region" description="Low complexity" evidence="2">
    <location>
        <begin position="229"/>
        <end position="240"/>
    </location>
</feature>
<sequence length="2239" mass="259885">MTDVLEEITAQPALPARPTSGDNVPQRTVLYARKGAGSTQRRAGRRELAVPNWFDLPVLLPETHPVAARIQRNTLTRTSREGTMIRGNSEPQLAKPKVSRLGSREEAEERKVRKMGAMVLKSAMRRRQSTRVRKLEGLKYVDRKNRLREKLWKDLSRFGLWPMSGSWDADYQRSVENTVDAIWNQWQDNAEKTPLSGVDSGSNEWRFGIGYNVVLDADDDVNGIFLTGVPSVPSSATPETTETESDVTSRRRSSVFTDSAGLEAPEEEDNNDEEDKLSNFGFSAARLQAKVQTPGMKRRKRLTDLHHFVETQLQKRLFRSWDTIEIAFTGSGEMTVNQIVKFLQLSDVQLGDKDAAKVQKILEDHVTAMQAAQKANEEGDEEDHFIRGRTKSKAVLSFEGFRQIFHPVDLQEASRWKREFDREKFRQRQEKDIYTRELEALEEKVRQRLATSAKHMIEHLQQFKCDPRDIPWENEQQRLQMRSQFLEVIFQKPQRRRLLQLGNRLPHSDTESPGVHTMNGIPDKLRIKVILSTLLQKYSRNGHFESVEVPAAAYLYHDLAADIMKQSIRRYWERFEIDQWPERQIVFRFRMKKQIFYDWRIFAERTKMLRIHVLRKFVAWKYMTRKLHEHYAFYRISFWPFYVWKRHLQQMIIARGKTEFLINVLRTYIQLRNFRALKLRYKTKQWNKKQIERVRKKKARQIRRICWQTWKDRFQSARLIRQIWRNHGNTLQQLHKFYMVRVTFYILRYYSILKRDMRHRKYVSLLSQFSVRARAKTLAQHQRQHHGANNHGRAVQQRGSLYPADSAHAKASSTRRSLPMSTYESPQHGRGSTADVRNMRGSVLLLAADEEHNIEISRLNSHPDNPSTEASDGTTAGSLTRIMETELGKKIKRKSRLYDLCLGLYLKYRERDRINMIGNVIAYRRFGRLFMKYLRATVQRGKLNRFATDLGAFRVMNSRFRQWMIGTVYKLPPAAQGEAESVKKDEESEEIGEKVVLHWREDREWRLQAIANNPIRAQQLRQDLLSIMENDSMRKETIRSRELLLTKKQTNEEAFLRMEASATLKIKAAQMQQVQQIMRRRAHRLHDAMDNVYDVLLQQQARQQLKSSFRSLRIVVMMKYTSVLCHRAQICNWLRLCYRFMYWERNMGVFYKLKLKYHAFQTLLKYAVWKWKFQSPKLSQKLQRSQQLMWKYEHFMEEQGLFDGSAESLQLVGTKHSPANSFRGTFLRWVQFAQCSKARETVVKLVRRKRDLWAMHTIFHALKNRVKAKYTYSERCALLPYLWRQCMVDLDTYHCKIIALEQRLPTTSLRAQLTHSRKLMRETAISSPTLKKLFQDHENEVRLRLQLEKRLMLVAYNERAVHNYAERSSSLFGTTAGKPFTHDKVPPFGSINEIGIFCGKKVDGICVVLKASGQQNIEGSIHGNPFGTREVFSLIRGEKLVSVEGFASQSIYGLRFGTSAGRYSKWFGHCEKGSKFEIHSDYPNNREEIVGFFGHADNASINSLGVVMRHTTIKNPFEGLWVQKDQHAQHNLLQQSAHRGSVDELALSDRQFAYFLQVRACEVLMIMERAHLFAIRAYKIEDTLPPALGSMRIIMAIARWMLNALSHGLVQRTEREEEGKKILLSGQEKYTVGEKLLSDGSSTMQIVDGFRDSAGQLDAAVLGVKKIIELKEMMTQAQQQMVQGERLRDEGQHEIMRSQRFLPHLPATKRMISAIRKMYKVVQTKDEIDHMNPELRSILLLNGKSPSASAPPLKKSGGAEAAKFVAEDLSTLNGDANWWHQRVRLVEHWLRDETSRVIIPDDGTEEMIRRHIQRGDSHPRAQCKCWKHIVMELRDLPCFAGVVAQTKSRDAKQTSPSRGKLRPGKSLIVLSDGKCSEISSNASTHGDDNDSNNASSSWSLEALNPEVEPPVATKRPRPASSAAYLSRREPGIETVVIAKKFAEMSLLERQLEWLKKKQDKVEAERLRQTEENERELTFQPKLIRRITYSGDKYFRDTQTPPSSGRSVTRSESSRRFGETGSAALLKERTLPKVPRLSHHRRQKKKTALQIATISQPVGVSCKLLDNMKSELQASLASSRSSASDIQPTEPDKHEEHDPNHSVDNTGSSESNGEEPQVEETAEEKPLENFPAWSARPTIGGRRVDFDSSETKVRLVLQDASKFELSSMYRKTDRRAGRDGIALHVGRREDTLEEQVIAVLFDREKVTEVEAERWWDNHQHRFADFIEPQHSRNDETEGFM</sequence>
<dbReference type="OrthoDB" id="118314at2759"/>
<comment type="caution">
    <text evidence="4">The sequence shown here is derived from an EMBL/GenBank/DDBJ whole genome shotgun (WGS) entry which is preliminary data.</text>
</comment>
<feature type="region of interest" description="Disordered" evidence="2">
    <location>
        <begin position="802"/>
        <end position="834"/>
    </location>
</feature>
<dbReference type="Gene3D" id="2.100.10.30">
    <property type="entry name" value="Jacalin-like lectin domain"/>
    <property type="match status" value="1"/>
</dbReference>
<accession>A0A0W8BZG5</accession>